<feature type="domain" description="DUF8108" evidence="3">
    <location>
        <begin position="78"/>
        <end position="148"/>
    </location>
</feature>
<sequence length="172" mass="18757">MSGERSDAVGVADTVSEVLYSIAGVLLIGSGLVCLGAAVAQLVTAGSVGFSAFVLMLGAFFLSFGAAVTPAIRRRLGRRHSVTEFGHVRTVDRRVVREEEDEVFRCTACDSPAREGLVRRYREEYAIAGIPLYTESEGHNHYCLECASEELLGPREPTEQPDPEVERETDLH</sequence>
<keyword evidence="5" id="KW-1185">Reference proteome</keyword>
<reference evidence="4 5" key="1">
    <citation type="journal article" date="2019" name="Int. J. Syst. Evol. Microbiol.">
        <title>The Global Catalogue of Microorganisms (GCM) 10K type strain sequencing project: providing services to taxonomists for standard genome sequencing and annotation.</title>
        <authorList>
            <consortium name="The Broad Institute Genomics Platform"/>
            <consortium name="The Broad Institute Genome Sequencing Center for Infectious Disease"/>
            <person name="Wu L."/>
            <person name="Ma J."/>
        </authorList>
    </citation>
    <scope>NUCLEOTIDE SEQUENCE [LARGE SCALE GENOMIC DNA]</scope>
    <source>
        <strain evidence="4 5">CGMCC 1.15824</strain>
    </source>
</reference>
<feature type="transmembrane region" description="Helical" evidence="2">
    <location>
        <begin position="20"/>
        <end position="43"/>
    </location>
</feature>
<keyword evidence="2" id="KW-1133">Transmembrane helix</keyword>
<evidence type="ECO:0000256" key="1">
    <source>
        <dbReference type="SAM" id="MobiDB-lite"/>
    </source>
</evidence>
<dbReference type="AlphaFoldDB" id="A0ABD5QGP8"/>
<evidence type="ECO:0000256" key="2">
    <source>
        <dbReference type="SAM" id="Phobius"/>
    </source>
</evidence>
<proteinExistence type="predicted"/>
<dbReference type="EMBL" id="JBHSJG010000036">
    <property type="protein sequence ID" value="MFC4988855.1"/>
    <property type="molecule type" value="Genomic_DNA"/>
</dbReference>
<organism evidence="4 5">
    <name type="scientific">Saliphagus infecundisoli</name>
    <dbReference type="NCBI Taxonomy" id="1849069"/>
    <lineage>
        <taxon>Archaea</taxon>
        <taxon>Methanobacteriati</taxon>
        <taxon>Methanobacteriota</taxon>
        <taxon>Stenosarchaea group</taxon>
        <taxon>Halobacteria</taxon>
        <taxon>Halobacteriales</taxon>
        <taxon>Natrialbaceae</taxon>
        <taxon>Saliphagus</taxon>
    </lineage>
</organism>
<accession>A0ABD5QGP8</accession>
<dbReference type="Proteomes" id="UP001595925">
    <property type="component" value="Unassembled WGS sequence"/>
</dbReference>
<dbReference type="Pfam" id="PF26413">
    <property type="entry name" value="DUF8108"/>
    <property type="match status" value="1"/>
</dbReference>
<evidence type="ECO:0000259" key="3">
    <source>
        <dbReference type="Pfam" id="PF26413"/>
    </source>
</evidence>
<evidence type="ECO:0000313" key="4">
    <source>
        <dbReference type="EMBL" id="MFC4988855.1"/>
    </source>
</evidence>
<name>A0ABD5QGP8_9EURY</name>
<keyword evidence="2" id="KW-0472">Membrane</keyword>
<dbReference type="RefSeq" id="WP_224827551.1">
    <property type="nucleotide sequence ID" value="NZ_JAIVEF010000001.1"/>
</dbReference>
<dbReference type="InterPro" id="IPR058421">
    <property type="entry name" value="DUF8108_C"/>
</dbReference>
<feature type="transmembrane region" description="Helical" evidence="2">
    <location>
        <begin position="49"/>
        <end position="72"/>
    </location>
</feature>
<feature type="region of interest" description="Disordered" evidence="1">
    <location>
        <begin position="153"/>
        <end position="172"/>
    </location>
</feature>
<evidence type="ECO:0000313" key="5">
    <source>
        <dbReference type="Proteomes" id="UP001595925"/>
    </source>
</evidence>
<protein>
    <recommendedName>
        <fullName evidence="3">DUF8108 domain-containing protein</fullName>
    </recommendedName>
</protein>
<keyword evidence="2" id="KW-0812">Transmembrane</keyword>
<comment type="caution">
    <text evidence="4">The sequence shown here is derived from an EMBL/GenBank/DDBJ whole genome shotgun (WGS) entry which is preliminary data.</text>
</comment>
<gene>
    <name evidence="4" type="ORF">ACFPFO_13985</name>
</gene>